<comment type="similarity">
    <text evidence="1">Belongs to the asp23 family.</text>
</comment>
<evidence type="ECO:0000256" key="1">
    <source>
        <dbReference type="ARBA" id="ARBA00005721"/>
    </source>
</evidence>
<proteinExistence type="inferred from homology"/>
<evidence type="ECO:0000313" key="3">
    <source>
        <dbReference type="Proteomes" id="UP001302719"/>
    </source>
</evidence>
<keyword evidence="3" id="KW-1185">Reference proteome</keyword>
<gene>
    <name evidence="2" type="ORF">PP769_06655</name>
</gene>
<dbReference type="Proteomes" id="UP001302719">
    <property type="component" value="Chromosome"/>
</dbReference>
<sequence>MADPKDAQRGNSELVTKDGKTTISNEVVAKIVALATREIAGVHEMGSLGLGDALTGIAQRASKLGQSTQGVNVEVGEREVAVDIKIVVEYGVSIPQLTTAIRRNLATRVNTMTGLTVKEVNIDVTGLYFAEEAKDKPAERPEPRVA</sequence>
<organism evidence="2 3">
    <name type="scientific">Candidatus Nitrospira allomarina</name>
    <dbReference type="NCBI Taxonomy" id="3020900"/>
    <lineage>
        <taxon>Bacteria</taxon>
        <taxon>Pseudomonadati</taxon>
        <taxon>Nitrospirota</taxon>
        <taxon>Nitrospiria</taxon>
        <taxon>Nitrospirales</taxon>
        <taxon>Nitrospiraceae</taxon>
        <taxon>Nitrospira</taxon>
    </lineage>
</organism>
<dbReference type="PANTHER" id="PTHR34297:SF3">
    <property type="entry name" value="ALKALINE SHOCK PROTEIN 23"/>
    <property type="match status" value="1"/>
</dbReference>
<dbReference type="KEGG" id="nall:PP769_06655"/>
<evidence type="ECO:0000313" key="2">
    <source>
        <dbReference type="EMBL" id="WNM59440.1"/>
    </source>
</evidence>
<dbReference type="RefSeq" id="WP_312646188.1">
    <property type="nucleotide sequence ID" value="NZ_CP116967.1"/>
</dbReference>
<dbReference type="PANTHER" id="PTHR34297">
    <property type="entry name" value="HYPOTHETICAL CYTOSOLIC PROTEIN-RELATED"/>
    <property type="match status" value="1"/>
</dbReference>
<dbReference type="InterPro" id="IPR005531">
    <property type="entry name" value="Asp23"/>
</dbReference>
<dbReference type="AlphaFoldDB" id="A0AA96GFR9"/>
<protein>
    <submittedName>
        <fullName evidence="2">Asp23/Gls24 family envelope stress response protein</fullName>
    </submittedName>
</protein>
<dbReference type="Pfam" id="PF03780">
    <property type="entry name" value="Asp23"/>
    <property type="match status" value="1"/>
</dbReference>
<reference evidence="2 3" key="1">
    <citation type="submission" date="2023-01" db="EMBL/GenBank/DDBJ databases">
        <title>Cultivation and genomic characterization of new, ubiquitous marine nitrite-oxidizing bacteria from the Nitrospirales.</title>
        <authorList>
            <person name="Mueller A.J."/>
            <person name="Daebeler A."/>
            <person name="Herbold C.W."/>
            <person name="Kirkegaard R.H."/>
            <person name="Daims H."/>
        </authorList>
    </citation>
    <scope>NUCLEOTIDE SEQUENCE [LARGE SCALE GENOMIC DNA]</scope>
    <source>
        <strain evidence="2 3">VA</strain>
    </source>
</reference>
<dbReference type="EMBL" id="CP116967">
    <property type="protein sequence ID" value="WNM59440.1"/>
    <property type="molecule type" value="Genomic_DNA"/>
</dbReference>
<accession>A0AA96GFR9</accession>
<name>A0AA96GFR9_9BACT</name>